<organism evidence="2 3">
    <name type="scientific">Flavobacterium jejuense</name>
    <dbReference type="NCBI Taxonomy" id="1544455"/>
    <lineage>
        <taxon>Bacteria</taxon>
        <taxon>Pseudomonadati</taxon>
        <taxon>Bacteroidota</taxon>
        <taxon>Flavobacteriia</taxon>
        <taxon>Flavobacteriales</taxon>
        <taxon>Flavobacteriaceae</taxon>
        <taxon>Flavobacterium</taxon>
    </lineage>
</organism>
<keyword evidence="3" id="KW-1185">Reference proteome</keyword>
<dbReference type="InterPro" id="IPR001214">
    <property type="entry name" value="SET_dom"/>
</dbReference>
<protein>
    <submittedName>
        <fullName evidence="2">SET domain-containing protein</fullName>
    </submittedName>
</protein>
<reference evidence="2 3" key="2">
    <citation type="submission" date="2019-05" db="EMBL/GenBank/DDBJ databases">
        <authorList>
            <person name="Lianzixin W."/>
        </authorList>
    </citation>
    <scope>NUCLEOTIDE SEQUENCE [LARGE SCALE GENOMIC DNA]</scope>
    <source>
        <strain evidence="2 3">EC11</strain>
    </source>
</reference>
<reference evidence="3" key="1">
    <citation type="submission" date="2019-05" db="EMBL/GenBank/DDBJ databases">
        <title>Flavobacterium profundi sp. nov., isolated from a deep-sea seamount.</title>
        <authorList>
            <person name="Zhang D.-C."/>
        </authorList>
    </citation>
    <scope>NUCLEOTIDE SEQUENCE [LARGE SCALE GENOMIC DNA]</scope>
    <source>
        <strain evidence="3">EC11</strain>
    </source>
</reference>
<evidence type="ECO:0000313" key="3">
    <source>
        <dbReference type="Proteomes" id="UP000817854"/>
    </source>
</evidence>
<dbReference type="PANTHER" id="PTHR46820:SF1">
    <property type="entry name" value="HISTONE-LYSINE N-METHYLTRANSFERASE SETD7"/>
    <property type="match status" value="1"/>
</dbReference>
<feature type="domain" description="SET" evidence="1">
    <location>
        <begin position="6"/>
        <end position="132"/>
    </location>
</feature>
<gene>
    <name evidence="2" type="ORF">FIA58_003645</name>
</gene>
<dbReference type="EMBL" id="VEVQ02000002">
    <property type="protein sequence ID" value="NHN24761.1"/>
    <property type="molecule type" value="Genomic_DNA"/>
</dbReference>
<comment type="caution">
    <text evidence="2">The sequence shown here is derived from an EMBL/GenBank/DDBJ whole genome shotgun (WGS) entry which is preliminary data.</text>
</comment>
<dbReference type="Proteomes" id="UP000817854">
    <property type="component" value="Unassembled WGS sequence"/>
</dbReference>
<dbReference type="PROSITE" id="PS50280">
    <property type="entry name" value="SET"/>
    <property type="match status" value="1"/>
</dbReference>
<dbReference type="PANTHER" id="PTHR46820">
    <property type="entry name" value="HISTONE-LYSINE N-METHYLTRANSFERASE SETD7"/>
    <property type="match status" value="1"/>
</dbReference>
<dbReference type="Pfam" id="PF00856">
    <property type="entry name" value="SET"/>
    <property type="match status" value="1"/>
</dbReference>
<dbReference type="SMART" id="SM00317">
    <property type="entry name" value="SET"/>
    <property type="match status" value="1"/>
</dbReference>
<sequence>MSNKDNTIEVLESDYLYVQTSQLPNAGNGLFTAITIYKDEIISYFDGEILTDSEIEKRKAANQDQYFINRVEGGILDSMHTDCFAKYANDAKGIATTKFKNNAIISLDENKKICIIATKKIKQGEEIFCSYGTPYWSKHKKIIDID</sequence>
<proteinExistence type="predicted"/>
<accession>A0ABX0IRK9</accession>
<evidence type="ECO:0000313" key="2">
    <source>
        <dbReference type="EMBL" id="NHN24761.1"/>
    </source>
</evidence>
<dbReference type="SUPFAM" id="SSF82199">
    <property type="entry name" value="SET domain"/>
    <property type="match status" value="1"/>
</dbReference>
<dbReference type="InterPro" id="IPR046341">
    <property type="entry name" value="SET_dom_sf"/>
</dbReference>
<evidence type="ECO:0000259" key="1">
    <source>
        <dbReference type="PROSITE" id="PS50280"/>
    </source>
</evidence>
<name>A0ABX0IRK9_9FLAO</name>
<dbReference type="Gene3D" id="2.170.270.10">
    <property type="entry name" value="SET domain"/>
    <property type="match status" value="1"/>
</dbReference>
<reference evidence="2 3" key="3">
    <citation type="submission" date="2020-02" db="EMBL/GenBank/DDBJ databases">
        <title>Flavobacterium profundi sp. nov., isolated from a deep-sea seamount.</title>
        <authorList>
            <person name="Zhang D.-C."/>
        </authorList>
    </citation>
    <scope>NUCLEOTIDE SEQUENCE [LARGE SCALE GENOMIC DNA]</scope>
    <source>
        <strain evidence="2 3">EC11</strain>
    </source>
</reference>
<dbReference type="RefSeq" id="WP_140960175.1">
    <property type="nucleotide sequence ID" value="NZ_VEVQ02000002.1"/>
</dbReference>